<dbReference type="GO" id="GO:0004386">
    <property type="term" value="F:helicase activity"/>
    <property type="evidence" value="ECO:0007669"/>
    <property type="project" value="UniProtKB-KW"/>
</dbReference>
<dbReference type="PROSITE" id="PS51192">
    <property type="entry name" value="HELICASE_ATP_BIND_1"/>
    <property type="match status" value="1"/>
</dbReference>
<dbReference type="GO" id="GO:0005524">
    <property type="term" value="F:ATP binding"/>
    <property type="evidence" value="ECO:0007669"/>
    <property type="project" value="InterPro"/>
</dbReference>
<dbReference type="SMART" id="SM00490">
    <property type="entry name" value="HELICc"/>
    <property type="match status" value="1"/>
</dbReference>
<dbReference type="OrthoDB" id="26574at2157"/>
<keyword evidence="4" id="KW-0347">Helicase</keyword>
<dbReference type="HOGENOM" id="CLU_349396_0_0_2"/>
<dbReference type="EMBL" id="CP003098">
    <property type="protein sequence ID" value="AET34265.1"/>
    <property type="molecule type" value="Genomic_DNA"/>
</dbReference>
<dbReference type="GO" id="GO:0140097">
    <property type="term" value="F:catalytic activity, acting on DNA"/>
    <property type="evidence" value="ECO:0007669"/>
    <property type="project" value="UniProtKB-ARBA"/>
</dbReference>
<gene>
    <name evidence="4" type="ORF">P186_2889</name>
</gene>
<accession>G7VFQ9</accession>
<dbReference type="Pfam" id="PF00271">
    <property type="entry name" value="Helicase_C"/>
    <property type="match status" value="1"/>
</dbReference>
<dbReference type="InterPro" id="IPR049730">
    <property type="entry name" value="SNF2/RAD54-like_C"/>
</dbReference>
<proteinExistence type="predicted"/>
<dbReference type="CDD" id="cd18793">
    <property type="entry name" value="SF2_C_SNF"/>
    <property type="match status" value="1"/>
</dbReference>
<dbReference type="PANTHER" id="PTHR10799">
    <property type="entry name" value="SNF2/RAD54 HELICASE FAMILY"/>
    <property type="match status" value="1"/>
</dbReference>
<dbReference type="InterPro" id="IPR014001">
    <property type="entry name" value="Helicase_ATP-bd"/>
</dbReference>
<dbReference type="KEGG" id="pyr:P186_2889"/>
<dbReference type="PROSITE" id="PS51194">
    <property type="entry name" value="HELICASE_CTER"/>
    <property type="match status" value="1"/>
</dbReference>
<dbReference type="Proteomes" id="UP000005867">
    <property type="component" value="Chromosome"/>
</dbReference>
<dbReference type="InterPro" id="IPR000330">
    <property type="entry name" value="SNF2_N"/>
</dbReference>
<dbReference type="SUPFAM" id="SSF52540">
    <property type="entry name" value="P-loop containing nucleoside triphosphate hydrolases"/>
    <property type="match status" value="1"/>
</dbReference>
<dbReference type="Pfam" id="PF13020">
    <property type="entry name" value="NOV_C"/>
    <property type="match status" value="1"/>
</dbReference>
<sequence>MVSLVEILRQAGKELYRHQLDFVSDALWLPRPRLLLADDVGLGKTIEALLLVKALMELGRVNHVLVVVPRAVLSQWAGELEKFEIPYFLVESSEFPLGHRVYLVTMDRAKVPDYLEALSRIAWDLVVVDEAHKIRLDTQRANLAHLCRKAGGCLLLTATPHTGNEEDYRFLTSLVGGLVVRREKRDVEEYEGRRIFPRLSYWVVQVRASREEGQALFNLLAKLRSADVEPIVRVVVEKRAMSSPASFFKTLGRVVGGVCDAAALEEGELDACIGNLAGWRDLVELAGRFASAPDRKLDALRKLLGLWRGRKVLVFTEYAATAEYLFQQLTQGCRVVDSGDGFAKADCGGMGVMYATAKAREKIDVNVEASLLASSFDTAVFISTDIMSEGVNLQMYDVVVNYEVVWSPTKHVQRVGRIWRFGQKADSVLVVDMVLRAGGERDEYTMYLDLLEKLYNISLRALPPQSYGEFEIYELSEDQLRKIIEIGSSAYLKDADVFTALSDGERMKELRRRIEAILKAKEEVRWKSKALVESGLKAKLGYPYDLRPEPGGGYYLAEVEYYSAKQPVYRESVLVRLETPLSRSREIKKGVFREGAVDWDFVEVESGEVREDEREEVARLVHMNVWMDLKKYLDNVRDLLHLGDIEYKLVRIRRARVEGVGTVAVEEFEERVEAEVRRSRNIERTEKAAVNCVREWLRRNGYVVKHDYFSGPRPFDMVVLKNGVMYVVEIKGKWIGKREEPFSFTANEIDFASRYPDRYIICTAYVEGDRCVELSCIPFAQFQREWVLETVRGIEYKYNARRRSSS</sequence>
<evidence type="ECO:0000313" key="4">
    <source>
        <dbReference type="EMBL" id="AET34265.1"/>
    </source>
</evidence>
<dbReference type="BioCyc" id="PSP1104324:GJSN-2827-MONOMER"/>
<dbReference type="GeneID" id="11594488"/>
<protein>
    <submittedName>
        <fullName evidence="4">Helicase-like protein</fullName>
    </submittedName>
</protein>
<dbReference type="InterPro" id="IPR024975">
    <property type="entry name" value="NOV_C"/>
</dbReference>
<keyword evidence="4" id="KW-0067">ATP-binding</keyword>
<dbReference type="eggNOG" id="arCOG00871">
    <property type="taxonomic scope" value="Archaea"/>
</dbReference>
<feature type="domain" description="Helicase ATP-binding" evidence="2">
    <location>
        <begin position="25"/>
        <end position="178"/>
    </location>
</feature>
<dbReference type="STRING" id="1104324.P186_2889"/>
<dbReference type="InterPro" id="IPR038718">
    <property type="entry name" value="SNF2-like_sf"/>
</dbReference>
<dbReference type="InterPro" id="IPR027417">
    <property type="entry name" value="P-loop_NTPase"/>
</dbReference>
<reference evidence="4 5" key="1">
    <citation type="journal article" date="2012" name="J. Bacteriol.">
        <title>Complete genome sequence of strain 1860, a crenarchaeon of the genus pyrobaculum able to grow with various electron acceptors.</title>
        <authorList>
            <person name="Mardanov A.V."/>
            <person name="Gumerov V.M."/>
            <person name="Slobodkina G.B."/>
            <person name="Beletsky A.V."/>
            <person name="Bonch-Osmolovskaya E.A."/>
            <person name="Ravin N.V."/>
            <person name="Skryabin K.G."/>
        </authorList>
    </citation>
    <scope>NUCLEOTIDE SEQUENCE [LARGE SCALE GENOMIC DNA]</scope>
    <source>
        <strain evidence="4 5">1860</strain>
    </source>
</reference>
<dbReference type="GO" id="GO:0016787">
    <property type="term" value="F:hydrolase activity"/>
    <property type="evidence" value="ECO:0007669"/>
    <property type="project" value="UniProtKB-KW"/>
</dbReference>
<evidence type="ECO:0000259" key="2">
    <source>
        <dbReference type="PROSITE" id="PS51192"/>
    </source>
</evidence>
<evidence type="ECO:0000313" key="5">
    <source>
        <dbReference type="Proteomes" id="UP000005867"/>
    </source>
</evidence>
<dbReference type="InterPro" id="IPR001650">
    <property type="entry name" value="Helicase_C-like"/>
</dbReference>
<dbReference type="AlphaFoldDB" id="G7VFQ9"/>
<dbReference type="Gene3D" id="3.40.50.300">
    <property type="entry name" value="P-loop containing nucleotide triphosphate hydrolases"/>
    <property type="match status" value="1"/>
</dbReference>
<dbReference type="Pfam" id="PF00176">
    <property type="entry name" value="SNF2-rel_dom"/>
    <property type="match status" value="1"/>
</dbReference>
<feature type="domain" description="Helicase C-terminal" evidence="3">
    <location>
        <begin position="299"/>
        <end position="470"/>
    </location>
</feature>
<name>G7VFQ9_9CREN</name>
<evidence type="ECO:0000259" key="3">
    <source>
        <dbReference type="PROSITE" id="PS51194"/>
    </source>
</evidence>
<dbReference type="RefSeq" id="WP_014290090.1">
    <property type="nucleotide sequence ID" value="NC_016645.1"/>
</dbReference>
<keyword evidence="4" id="KW-0547">Nucleotide-binding</keyword>
<keyword evidence="1" id="KW-0378">Hydrolase</keyword>
<keyword evidence="5" id="KW-1185">Reference proteome</keyword>
<dbReference type="SMART" id="SM00487">
    <property type="entry name" value="DEXDc"/>
    <property type="match status" value="1"/>
</dbReference>
<organism evidence="4 5">
    <name type="scientific">Pyrobaculum ferrireducens</name>
    <dbReference type="NCBI Taxonomy" id="1104324"/>
    <lineage>
        <taxon>Archaea</taxon>
        <taxon>Thermoproteota</taxon>
        <taxon>Thermoprotei</taxon>
        <taxon>Thermoproteales</taxon>
        <taxon>Thermoproteaceae</taxon>
        <taxon>Pyrobaculum</taxon>
    </lineage>
</organism>
<evidence type="ECO:0000256" key="1">
    <source>
        <dbReference type="ARBA" id="ARBA00022801"/>
    </source>
</evidence>
<dbReference type="Gene3D" id="3.40.50.10810">
    <property type="entry name" value="Tandem AAA-ATPase domain"/>
    <property type="match status" value="1"/>
</dbReference>